<dbReference type="SUPFAM" id="SSF55874">
    <property type="entry name" value="ATPase domain of HSP90 chaperone/DNA topoisomerase II/histidine kinase"/>
    <property type="match status" value="1"/>
</dbReference>
<evidence type="ECO:0000259" key="17">
    <source>
        <dbReference type="PROSITE" id="PS50109"/>
    </source>
</evidence>
<dbReference type="PANTHER" id="PTHR45339:SF1">
    <property type="entry name" value="HYBRID SIGNAL TRANSDUCTION HISTIDINE KINASE J"/>
    <property type="match status" value="1"/>
</dbReference>
<dbReference type="Pfam" id="PF00672">
    <property type="entry name" value="HAMP"/>
    <property type="match status" value="1"/>
</dbReference>
<dbReference type="GO" id="GO:0000155">
    <property type="term" value="F:phosphorelay sensor kinase activity"/>
    <property type="evidence" value="ECO:0007669"/>
    <property type="project" value="InterPro"/>
</dbReference>
<dbReference type="Gene3D" id="3.30.450.40">
    <property type="match status" value="1"/>
</dbReference>
<dbReference type="Pfam" id="PF02518">
    <property type="entry name" value="HATPase_c"/>
    <property type="match status" value="1"/>
</dbReference>
<dbReference type="Gene3D" id="3.40.50.2300">
    <property type="match status" value="1"/>
</dbReference>
<sequence>MTFKKKQFFGLGLTLFFLVVMLFAILSWTGTIKTNMLEIVEDRYYKVNKAMEIRQYVLITDREIIHIIQDKTRKDPQEVIDTLQENRKIIREDIIELDGVLNRPKSRSLLKEIEAAYADYAEMEELVIAGLGTNMEPGMVRDIYYGAESEKDTLLQKVNEFKEYQESLMDQALKTANQAYDQLFVALVITVVLAIALITGVTLWVIRSTSRTLDAVADGINKVDYHNLGEIPRIQLEAKDEIGQIAAAFNSMAASLETFYNKEREYTAAISEQNWVQTQSAELIKLYHKSTEVESLGEQLMEKLAPAVGASLGAFYLMDKQSLKKIASYADGGGAPGKDELALREGLAGQCAVEKKTIYIEDVPEDYAVIATGLGFMKPKSILIAPVTVKGETVAVIELASLDPFTPAQQQLAQKVFETLGLAITNILGRMEVERLLLESQAQAEELQSQSEELQAQSEELQTQAEELRMINEQLEERTKDAEMKSAELLGAKEQLEEKAKQLQLSSKYKSEFLANMSHELRTPLNSILLLSEMMGEDLDENLTDEQKDFAKVIHTSGQDLLNLINDILDLSKVEAGKLEVGFDGVNIADFGGRLEHLFSHHAVQKGIGFMVDLEDDLPDLFYTDEQRLQQIVKNLLSNAFKFTENGAVITSVKRATPDEIPAEPVSDTWLKLSVSDTGIGIAEDQQELIFEAFQQVDGATMRKYSGTGLGLSISSEFARLLGGTLTVESKEGEGSTFTLLLPSLPNGLQASEEEVALERVGAKLGTAGRKNPIDEASVEVAAGTSAAEGLAGTMDDSVLTVGTGKAEDVPFNSLRGKTVVVTDDDHRNIYALEKALQKEGMTVISAENGAECLEILQRKDNVDIVLMDIMMPVMDGYETMKHIREMDRYGDIPIIALTAKAMKGDKEKCLEAGASDYISKPLKMDQLFSAMRVWLAR</sequence>
<evidence type="ECO:0000259" key="18">
    <source>
        <dbReference type="PROSITE" id="PS50110"/>
    </source>
</evidence>
<evidence type="ECO:0000259" key="19">
    <source>
        <dbReference type="PROSITE" id="PS50885"/>
    </source>
</evidence>
<dbReference type="SMART" id="SM00388">
    <property type="entry name" value="HisKA"/>
    <property type="match status" value="1"/>
</dbReference>
<dbReference type="CDD" id="cd17546">
    <property type="entry name" value="REC_hyHK_CKI1_RcsC-like"/>
    <property type="match status" value="1"/>
</dbReference>
<comment type="caution">
    <text evidence="20">The sequence shown here is derived from an EMBL/GenBank/DDBJ whole genome shotgun (WGS) entry which is preliminary data.</text>
</comment>
<comment type="subcellular location">
    <subcellularLocation>
        <location evidence="2">Cell membrane</location>
        <topology evidence="2">Multi-pass membrane protein</topology>
    </subcellularLocation>
</comment>
<dbReference type="SUPFAM" id="SSF52172">
    <property type="entry name" value="CheY-like"/>
    <property type="match status" value="1"/>
</dbReference>
<keyword evidence="21" id="KW-1185">Reference proteome</keyword>
<dbReference type="GO" id="GO:0005524">
    <property type="term" value="F:ATP binding"/>
    <property type="evidence" value="ECO:0007669"/>
    <property type="project" value="UniProtKB-KW"/>
</dbReference>
<evidence type="ECO:0000313" key="21">
    <source>
        <dbReference type="Proteomes" id="UP000284416"/>
    </source>
</evidence>
<dbReference type="Gene3D" id="1.10.287.130">
    <property type="match status" value="1"/>
</dbReference>
<dbReference type="CDD" id="cd06225">
    <property type="entry name" value="HAMP"/>
    <property type="match status" value="1"/>
</dbReference>
<comment type="catalytic activity">
    <reaction evidence="1">
        <text>ATP + protein L-histidine = ADP + protein N-phospho-L-histidine.</text>
        <dbReference type="EC" id="2.7.13.3"/>
    </reaction>
</comment>
<proteinExistence type="inferred from homology"/>
<keyword evidence="5" id="KW-1003">Cell membrane</keyword>
<dbReference type="InterPro" id="IPR003661">
    <property type="entry name" value="HisK_dim/P_dom"/>
</dbReference>
<evidence type="ECO:0000313" key="20">
    <source>
        <dbReference type="EMBL" id="RHW37379.1"/>
    </source>
</evidence>
<dbReference type="InterPro" id="IPR003018">
    <property type="entry name" value="GAF"/>
</dbReference>
<dbReference type="GO" id="GO:0005886">
    <property type="term" value="C:plasma membrane"/>
    <property type="evidence" value="ECO:0007669"/>
    <property type="project" value="UniProtKB-SubCell"/>
</dbReference>
<reference evidence="20 21" key="1">
    <citation type="journal article" date="2017" name="Int. J. Syst. Evol. Microbiol.">
        <title>Bacillus notoginsengisoli sp. nov., a novel bacterium isolated from the rhizosphere of Panax notoginseng.</title>
        <authorList>
            <person name="Zhang M.Y."/>
            <person name="Cheng J."/>
            <person name="Cai Y."/>
            <person name="Zhang T.Y."/>
            <person name="Wu Y.Y."/>
            <person name="Manikprabhu D."/>
            <person name="Li W.J."/>
            <person name="Zhang Y.X."/>
        </authorList>
    </citation>
    <scope>NUCLEOTIDE SEQUENCE [LARGE SCALE GENOMIC DNA]</scope>
    <source>
        <strain evidence="20 21">JCM 30743</strain>
    </source>
</reference>
<comment type="similarity">
    <text evidence="3">In the N-terminal section; belongs to the phytochrome family.</text>
</comment>
<evidence type="ECO:0000256" key="11">
    <source>
        <dbReference type="ARBA" id="ARBA00023012"/>
    </source>
</evidence>
<feature type="transmembrane region" description="Helical" evidence="16">
    <location>
        <begin position="6"/>
        <end position="26"/>
    </location>
</feature>
<evidence type="ECO:0000256" key="14">
    <source>
        <dbReference type="PROSITE-ProRule" id="PRU00169"/>
    </source>
</evidence>
<feature type="coiled-coil region" evidence="15">
    <location>
        <begin position="430"/>
        <end position="506"/>
    </location>
</feature>
<dbReference type="Pfam" id="PF00512">
    <property type="entry name" value="HisKA"/>
    <property type="match status" value="1"/>
</dbReference>
<dbReference type="SMART" id="SM00387">
    <property type="entry name" value="HATPase_c"/>
    <property type="match status" value="1"/>
</dbReference>
<evidence type="ECO:0000256" key="3">
    <source>
        <dbReference type="ARBA" id="ARBA00006402"/>
    </source>
</evidence>
<dbReference type="PRINTS" id="PR00344">
    <property type="entry name" value="BCTRLSENSOR"/>
</dbReference>
<dbReference type="InterPro" id="IPR029016">
    <property type="entry name" value="GAF-like_dom_sf"/>
</dbReference>
<dbReference type="FunFam" id="3.30.565.10:FF:000010">
    <property type="entry name" value="Sensor histidine kinase RcsC"/>
    <property type="match status" value="1"/>
</dbReference>
<evidence type="ECO:0000256" key="9">
    <source>
        <dbReference type="ARBA" id="ARBA00022777"/>
    </source>
</evidence>
<keyword evidence="16" id="KW-0812">Transmembrane</keyword>
<evidence type="ECO:0000256" key="5">
    <source>
        <dbReference type="ARBA" id="ARBA00022475"/>
    </source>
</evidence>
<evidence type="ECO:0000256" key="2">
    <source>
        <dbReference type="ARBA" id="ARBA00004651"/>
    </source>
</evidence>
<dbReference type="EC" id="2.7.13.3" evidence="4"/>
<protein>
    <recommendedName>
        <fullName evidence="13">Circadian input-output histidine kinase CikA</fullName>
        <ecNumber evidence="4">2.7.13.3</ecNumber>
    </recommendedName>
</protein>
<evidence type="ECO:0000256" key="10">
    <source>
        <dbReference type="ARBA" id="ARBA00022840"/>
    </source>
</evidence>
<evidence type="ECO:0000256" key="12">
    <source>
        <dbReference type="ARBA" id="ARBA00023136"/>
    </source>
</evidence>
<evidence type="ECO:0000256" key="16">
    <source>
        <dbReference type="SAM" id="Phobius"/>
    </source>
</evidence>
<gene>
    <name evidence="20" type="ORF">D1B31_16600</name>
</gene>
<evidence type="ECO:0000256" key="8">
    <source>
        <dbReference type="ARBA" id="ARBA00022741"/>
    </source>
</evidence>
<keyword evidence="16" id="KW-1133">Transmembrane helix</keyword>
<dbReference type="SMART" id="SM00448">
    <property type="entry name" value="REC"/>
    <property type="match status" value="1"/>
</dbReference>
<dbReference type="InterPro" id="IPR003660">
    <property type="entry name" value="HAMP_dom"/>
</dbReference>
<evidence type="ECO:0000256" key="4">
    <source>
        <dbReference type="ARBA" id="ARBA00012438"/>
    </source>
</evidence>
<keyword evidence="10" id="KW-0067">ATP-binding</keyword>
<dbReference type="PROSITE" id="PS50109">
    <property type="entry name" value="HIS_KIN"/>
    <property type="match status" value="1"/>
</dbReference>
<name>A0A417YRM0_9BACI</name>
<keyword evidence="12 16" id="KW-0472">Membrane</keyword>
<dbReference type="SMART" id="SM00304">
    <property type="entry name" value="HAMP"/>
    <property type="match status" value="1"/>
</dbReference>
<dbReference type="Pfam" id="PF00072">
    <property type="entry name" value="Response_reg"/>
    <property type="match status" value="1"/>
</dbReference>
<keyword evidence="15" id="KW-0175">Coiled coil</keyword>
<evidence type="ECO:0000256" key="1">
    <source>
        <dbReference type="ARBA" id="ARBA00000085"/>
    </source>
</evidence>
<evidence type="ECO:0000256" key="6">
    <source>
        <dbReference type="ARBA" id="ARBA00022553"/>
    </source>
</evidence>
<dbReference type="OrthoDB" id="9790669at2"/>
<feature type="transmembrane region" description="Helical" evidence="16">
    <location>
        <begin position="183"/>
        <end position="206"/>
    </location>
</feature>
<evidence type="ECO:0000256" key="7">
    <source>
        <dbReference type="ARBA" id="ARBA00022679"/>
    </source>
</evidence>
<keyword evidence="6 14" id="KW-0597">Phosphoprotein</keyword>
<dbReference type="InterPro" id="IPR011006">
    <property type="entry name" value="CheY-like_superfamily"/>
</dbReference>
<feature type="modified residue" description="4-aspartylphosphate" evidence="14">
    <location>
        <position position="869"/>
    </location>
</feature>
<evidence type="ECO:0000256" key="15">
    <source>
        <dbReference type="SAM" id="Coils"/>
    </source>
</evidence>
<dbReference type="SMART" id="SM00065">
    <property type="entry name" value="GAF"/>
    <property type="match status" value="1"/>
</dbReference>
<keyword evidence="7" id="KW-0808">Transferase</keyword>
<keyword evidence="8" id="KW-0547">Nucleotide-binding</keyword>
<dbReference type="InterPro" id="IPR036890">
    <property type="entry name" value="HATPase_C_sf"/>
</dbReference>
<dbReference type="SUPFAM" id="SSF55781">
    <property type="entry name" value="GAF domain-like"/>
    <property type="match status" value="1"/>
</dbReference>
<organism evidence="20 21">
    <name type="scientific">Neobacillus notoginsengisoli</name>
    <dbReference type="NCBI Taxonomy" id="1578198"/>
    <lineage>
        <taxon>Bacteria</taxon>
        <taxon>Bacillati</taxon>
        <taxon>Bacillota</taxon>
        <taxon>Bacilli</taxon>
        <taxon>Bacillales</taxon>
        <taxon>Bacillaceae</taxon>
        <taxon>Neobacillus</taxon>
    </lineage>
</organism>
<dbReference type="Proteomes" id="UP000284416">
    <property type="component" value="Unassembled WGS sequence"/>
</dbReference>
<dbReference type="Gene3D" id="6.10.340.10">
    <property type="match status" value="1"/>
</dbReference>
<dbReference type="InterPro" id="IPR003594">
    <property type="entry name" value="HATPase_dom"/>
</dbReference>
<dbReference type="InterPro" id="IPR001789">
    <property type="entry name" value="Sig_transdc_resp-reg_receiver"/>
</dbReference>
<dbReference type="CDD" id="cd00082">
    <property type="entry name" value="HisKA"/>
    <property type="match status" value="1"/>
</dbReference>
<dbReference type="AlphaFoldDB" id="A0A417YRM0"/>
<feature type="domain" description="HAMP" evidence="19">
    <location>
        <begin position="207"/>
        <end position="261"/>
    </location>
</feature>
<dbReference type="InterPro" id="IPR005467">
    <property type="entry name" value="His_kinase_dom"/>
</dbReference>
<dbReference type="RefSeq" id="WP_118922415.1">
    <property type="nucleotide sequence ID" value="NZ_QWEG01000010.1"/>
</dbReference>
<dbReference type="PROSITE" id="PS50110">
    <property type="entry name" value="RESPONSE_REGULATORY"/>
    <property type="match status" value="1"/>
</dbReference>
<dbReference type="SUPFAM" id="SSF47384">
    <property type="entry name" value="Homodimeric domain of signal transducing histidine kinase"/>
    <property type="match status" value="1"/>
</dbReference>
<dbReference type="PANTHER" id="PTHR45339">
    <property type="entry name" value="HYBRID SIGNAL TRANSDUCTION HISTIDINE KINASE J"/>
    <property type="match status" value="1"/>
</dbReference>
<dbReference type="CDD" id="cd16922">
    <property type="entry name" value="HATPase_EvgS-ArcB-TorS-like"/>
    <property type="match status" value="1"/>
</dbReference>
<keyword evidence="11" id="KW-0902">Two-component regulatory system</keyword>
<accession>A0A417YRM0</accession>
<dbReference type="CDD" id="cd19411">
    <property type="entry name" value="MCP2201-like_sensor"/>
    <property type="match status" value="1"/>
</dbReference>
<dbReference type="InterPro" id="IPR047347">
    <property type="entry name" value="YvaQ-like_sensor"/>
</dbReference>
<dbReference type="PROSITE" id="PS50885">
    <property type="entry name" value="HAMP"/>
    <property type="match status" value="1"/>
</dbReference>
<keyword evidence="9" id="KW-0418">Kinase</keyword>
<dbReference type="Pfam" id="PF13185">
    <property type="entry name" value="GAF_2"/>
    <property type="match status" value="1"/>
</dbReference>
<dbReference type="Gene3D" id="3.30.565.10">
    <property type="entry name" value="Histidine kinase-like ATPase, C-terminal domain"/>
    <property type="match status" value="1"/>
</dbReference>
<dbReference type="InterPro" id="IPR004358">
    <property type="entry name" value="Sig_transdc_His_kin-like_C"/>
</dbReference>
<feature type="domain" description="Response regulatory" evidence="18">
    <location>
        <begin position="819"/>
        <end position="936"/>
    </location>
</feature>
<feature type="domain" description="Histidine kinase" evidence="17">
    <location>
        <begin position="516"/>
        <end position="746"/>
    </location>
</feature>
<dbReference type="InterPro" id="IPR036097">
    <property type="entry name" value="HisK_dim/P_sf"/>
</dbReference>
<dbReference type="EMBL" id="QWEG01000010">
    <property type="protein sequence ID" value="RHW37379.1"/>
    <property type="molecule type" value="Genomic_DNA"/>
</dbReference>
<evidence type="ECO:0000256" key="13">
    <source>
        <dbReference type="ARBA" id="ARBA00074306"/>
    </source>
</evidence>